<dbReference type="HOGENOM" id="CLU_002555_3_0_1"/>
<reference evidence="9 11" key="2">
    <citation type="journal article" date="2013" name="Nature">
        <title>Insights into bilaterian evolution from three spiralian genomes.</title>
        <authorList>
            <person name="Simakov O."/>
            <person name="Marletaz F."/>
            <person name="Cho S.J."/>
            <person name="Edsinger-Gonzales E."/>
            <person name="Havlak P."/>
            <person name="Hellsten U."/>
            <person name="Kuo D.H."/>
            <person name="Larsson T."/>
            <person name="Lv J."/>
            <person name="Arendt D."/>
            <person name="Savage R."/>
            <person name="Osoegawa K."/>
            <person name="de Jong P."/>
            <person name="Grimwood J."/>
            <person name="Chapman J.A."/>
            <person name="Shapiro H."/>
            <person name="Aerts A."/>
            <person name="Otillar R.P."/>
            <person name="Terry A.Y."/>
            <person name="Boore J.L."/>
            <person name="Grigoriev I.V."/>
            <person name="Lindberg D.R."/>
            <person name="Seaver E.C."/>
            <person name="Weisblat D.A."/>
            <person name="Putnam N.H."/>
            <person name="Rokhsar D.S."/>
        </authorList>
    </citation>
    <scope>NUCLEOTIDE SEQUENCE</scope>
</reference>
<gene>
    <name evidence="10" type="primary">20214915</name>
    <name evidence="9" type="ORF">HELRODRAFT_73641</name>
</gene>
<evidence type="ECO:0000259" key="8">
    <source>
        <dbReference type="PROSITE" id="PS50287"/>
    </source>
</evidence>
<evidence type="ECO:0000256" key="1">
    <source>
        <dbReference type="ARBA" id="ARBA00022729"/>
    </source>
</evidence>
<dbReference type="PANTHER" id="PTHR45817:SF4">
    <property type="entry name" value="LYSYL OXIDASE-LIKE-RELATED"/>
    <property type="match status" value="1"/>
</dbReference>
<dbReference type="PANTHER" id="PTHR45817">
    <property type="entry name" value="LYSYL OXIDASE-LIKE-RELATED"/>
    <property type="match status" value="1"/>
</dbReference>
<protein>
    <recommendedName>
        <fullName evidence="8">SRCR domain-containing protein</fullName>
    </recommendedName>
</protein>
<keyword evidence="5" id="KW-0325">Glycoprotein</keyword>
<dbReference type="InParanoid" id="T1G1G7"/>
<feature type="disulfide bond" evidence="6">
    <location>
        <begin position="63"/>
        <end position="127"/>
    </location>
</feature>
<dbReference type="RefSeq" id="XP_009012380.1">
    <property type="nucleotide sequence ID" value="XM_009014132.1"/>
</dbReference>
<dbReference type="GeneID" id="20214915"/>
<dbReference type="InterPro" id="IPR001190">
    <property type="entry name" value="SRCR"/>
</dbReference>
<feature type="domain" description="SRCR" evidence="8">
    <location>
        <begin position="36"/>
        <end position="138"/>
    </location>
</feature>
<keyword evidence="2" id="KW-0677">Repeat</keyword>
<organism evidence="10 11">
    <name type="scientific">Helobdella robusta</name>
    <name type="common">Californian leech</name>
    <dbReference type="NCBI Taxonomy" id="6412"/>
    <lineage>
        <taxon>Eukaryota</taxon>
        <taxon>Metazoa</taxon>
        <taxon>Spiralia</taxon>
        <taxon>Lophotrochozoa</taxon>
        <taxon>Annelida</taxon>
        <taxon>Clitellata</taxon>
        <taxon>Hirudinea</taxon>
        <taxon>Rhynchobdellida</taxon>
        <taxon>Glossiphoniidae</taxon>
        <taxon>Helobdella</taxon>
    </lineage>
</organism>
<dbReference type="GO" id="GO:0005507">
    <property type="term" value="F:copper ion binding"/>
    <property type="evidence" value="ECO:0007669"/>
    <property type="project" value="InterPro"/>
</dbReference>
<dbReference type="FunFam" id="3.10.250.10:FF:000007">
    <property type="entry name" value="Soluble scavenger receptor cysteine-rich domain-containing protein SSC5D"/>
    <property type="match status" value="1"/>
</dbReference>
<dbReference type="PRINTS" id="PR00074">
    <property type="entry name" value="LYSYLOXIDASE"/>
</dbReference>
<dbReference type="InterPro" id="IPR001695">
    <property type="entry name" value="Lysyl_oxidase"/>
</dbReference>
<feature type="disulfide bond" evidence="6">
    <location>
        <begin position="107"/>
        <end position="117"/>
    </location>
</feature>
<dbReference type="SMART" id="SM00202">
    <property type="entry name" value="SR"/>
    <property type="match status" value="2"/>
</dbReference>
<feature type="disulfide bond" evidence="6">
    <location>
        <begin position="246"/>
        <end position="256"/>
    </location>
</feature>
<dbReference type="InterPro" id="IPR036772">
    <property type="entry name" value="SRCR-like_dom_sf"/>
</dbReference>
<dbReference type="GO" id="GO:0016020">
    <property type="term" value="C:membrane"/>
    <property type="evidence" value="ECO:0007669"/>
    <property type="project" value="InterPro"/>
</dbReference>
<dbReference type="EnsemblMetazoa" id="HelroT73641">
    <property type="protein sequence ID" value="HelroP73641"/>
    <property type="gene ID" value="HelroG73641"/>
</dbReference>
<proteinExistence type="predicted"/>
<dbReference type="CTD" id="20214915"/>
<evidence type="ECO:0000256" key="3">
    <source>
        <dbReference type="ARBA" id="ARBA00023157"/>
    </source>
</evidence>
<evidence type="ECO:0000256" key="4">
    <source>
        <dbReference type="ARBA" id="ARBA00023170"/>
    </source>
</evidence>
<evidence type="ECO:0000256" key="2">
    <source>
        <dbReference type="ARBA" id="ARBA00022737"/>
    </source>
</evidence>
<reference evidence="10" key="3">
    <citation type="submission" date="2015-06" db="UniProtKB">
        <authorList>
            <consortium name="EnsemblMetazoa"/>
        </authorList>
    </citation>
    <scope>IDENTIFICATION</scope>
</reference>
<dbReference type="STRING" id="6412.T1G1G7"/>
<dbReference type="InterPro" id="IPR050912">
    <property type="entry name" value="LOX-like_protein"/>
</dbReference>
<dbReference type="SUPFAM" id="SSF56487">
    <property type="entry name" value="SRCR-like"/>
    <property type="match status" value="2"/>
</dbReference>
<dbReference type="GO" id="GO:0005615">
    <property type="term" value="C:extracellular space"/>
    <property type="evidence" value="ECO:0000318"/>
    <property type="project" value="GO_Central"/>
</dbReference>
<evidence type="ECO:0000313" key="10">
    <source>
        <dbReference type="EnsemblMetazoa" id="HelroP73641"/>
    </source>
</evidence>
<keyword evidence="11" id="KW-1185">Reference proteome</keyword>
<evidence type="ECO:0000256" key="5">
    <source>
        <dbReference type="ARBA" id="ARBA00023180"/>
    </source>
</evidence>
<keyword evidence="3 6" id="KW-1015">Disulfide bond</keyword>
<dbReference type="FunCoup" id="T1G1G7">
    <property type="interactions" value="53"/>
</dbReference>
<dbReference type="Pfam" id="PF00530">
    <property type="entry name" value="SRCR"/>
    <property type="match status" value="2"/>
</dbReference>
<keyword evidence="4" id="KW-0675">Receptor</keyword>
<name>T1G1G7_HELRO</name>
<reference evidence="11" key="1">
    <citation type="submission" date="2012-12" db="EMBL/GenBank/DDBJ databases">
        <authorList>
            <person name="Hellsten U."/>
            <person name="Grimwood J."/>
            <person name="Chapman J.A."/>
            <person name="Shapiro H."/>
            <person name="Aerts A."/>
            <person name="Otillar R.P."/>
            <person name="Terry A.Y."/>
            <person name="Boore J.L."/>
            <person name="Simakov O."/>
            <person name="Marletaz F."/>
            <person name="Cho S.-J."/>
            <person name="Edsinger-Gonzales E."/>
            <person name="Havlak P."/>
            <person name="Kuo D.-H."/>
            <person name="Larsson T."/>
            <person name="Lv J."/>
            <person name="Arendt D."/>
            <person name="Savage R."/>
            <person name="Osoegawa K."/>
            <person name="de Jong P."/>
            <person name="Lindberg D.R."/>
            <person name="Seaver E.C."/>
            <person name="Weisblat D.A."/>
            <person name="Putnam N.H."/>
            <person name="Grigoriev I.V."/>
            <person name="Rokhsar D.S."/>
        </authorList>
    </citation>
    <scope>NUCLEOTIDE SEQUENCE</scope>
</reference>
<dbReference type="Pfam" id="PF01186">
    <property type="entry name" value="Lysyl_oxidase"/>
    <property type="match status" value="1"/>
</dbReference>
<evidence type="ECO:0000256" key="6">
    <source>
        <dbReference type="PROSITE-ProRule" id="PRU00196"/>
    </source>
</evidence>
<feature type="domain" description="SRCR" evidence="8">
    <location>
        <begin position="176"/>
        <end position="279"/>
    </location>
</feature>
<dbReference type="FunFam" id="3.10.250.10:FF:000032">
    <property type="entry name" value="Si:dkey-14d8.20"/>
    <property type="match status" value="1"/>
</dbReference>
<evidence type="ECO:0000313" key="11">
    <source>
        <dbReference type="Proteomes" id="UP000015101"/>
    </source>
</evidence>
<feature type="disulfide bond" evidence="6">
    <location>
        <begin position="76"/>
        <end position="137"/>
    </location>
</feature>
<keyword evidence="1 7" id="KW-0732">Signal</keyword>
<dbReference type="GO" id="GO:0004720">
    <property type="term" value="F:protein-lysine 6-oxidase activity"/>
    <property type="evidence" value="ECO:0000318"/>
    <property type="project" value="GO_Central"/>
</dbReference>
<dbReference type="eggNOG" id="ENOG502QSX8">
    <property type="taxonomic scope" value="Eukaryota"/>
</dbReference>
<dbReference type="PROSITE" id="PS50287">
    <property type="entry name" value="SRCR_2"/>
    <property type="match status" value="2"/>
</dbReference>
<dbReference type="EMBL" id="KB095959">
    <property type="protein sequence ID" value="ESO09287.1"/>
    <property type="molecule type" value="Genomic_DNA"/>
</dbReference>
<comment type="caution">
    <text evidence="6">Lacks conserved residue(s) required for the propagation of feature annotation.</text>
</comment>
<dbReference type="PRINTS" id="PR00258">
    <property type="entry name" value="SPERACTRCPTR"/>
</dbReference>
<dbReference type="OMA" id="HACHLHY"/>
<accession>T1G1G7</accession>
<dbReference type="KEGG" id="hro:HELRODRAFT_73641"/>
<dbReference type="Gene3D" id="3.10.250.10">
    <property type="entry name" value="SRCR-like domain"/>
    <property type="match status" value="2"/>
</dbReference>
<dbReference type="EMBL" id="AMQM01002921">
    <property type="status" value="NOT_ANNOTATED_CDS"/>
    <property type="molecule type" value="Genomic_DNA"/>
</dbReference>
<sequence>MFLLTLSILALLGSSTYRKIVQADETASENLKELQIILEKSDRGTSESGNVLIYKDNKLWSICDDNWNINSAHVACRLLGFVGASNAHANSFFGATHYEIGLDNVVCTGLEDHLISCQHAIFGKHNCNKREAAGVTCSNNIPTSTKKPTRPTYNRESFTVPNDFSGNSVYKEPYAIRLQNGRNDKEGRVEVKVEGGEWGVVCGDGWSLLEAMVVCRQLGLNYSLSALKTSFFGGDNMAKIFNQIRCDGDEANLTECYHGQMLERVSCSKANRVAGVMCVERLPDLVPNATLIEKSAYLHDQSMYHLQCAMEENCAAPSAFEIKNTKSDWHVHRRRLLRFSSSTWNFGTADFKPILRKQDWEWHLCHMHYHSMQVFASYDVLDAYGNKKAEGHKASFCLEDVECVPNVTKKYACKGYGDQGISIGCADNYLHDIDCQWVDMTDVPPGYYIFKVHINPEFKIAELDFSNNAVTCVLYYSGSSVNLNSCKLGRG</sequence>
<evidence type="ECO:0000256" key="7">
    <source>
        <dbReference type="SAM" id="SignalP"/>
    </source>
</evidence>
<dbReference type="Proteomes" id="UP000015101">
    <property type="component" value="Unassembled WGS sequence"/>
</dbReference>
<dbReference type="AlphaFoldDB" id="T1G1G7"/>
<feature type="chain" id="PRO_5010981117" description="SRCR domain-containing protein" evidence="7">
    <location>
        <begin position="24"/>
        <end position="491"/>
    </location>
</feature>
<evidence type="ECO:0000313" key="9">
    <source>
        <dbReference type="EMBL" id="ESO09287.1"/>
    </source>
</evidence>
<dbReference type="OrthoDB" id="547291at2759"/>
<feature type="signal peptide" evidence="7">
    <location>
        <begin position="1"/>
        <end position="23"/>
    </location>
</feature>